<accession>A0AAV5WYC8</accession>
<evidence type="ECO:0000259" key="2">
    <source>
        <dbReference type="SMART" id="SM00254"/>
    </source>
</evidence>
<name>A0AAV5WYC8_9BILA</name>
<evidence type="ECO:0000313" key="3">
    <source>
        <dbReference type="EMBL" id="GMT35654.1"/>
    </source>
</evidence>
<feature type="non-terminal residue" evidence="3">
    <location>
        <position position="1"/>
    </location>
</feature>
<feature type="chain" id="PRO_5043798015" description="ShKT domain-containing protein" evidence="1">
    <location>
        <begin position="25"/>
        <end position="65"/>
    </location>
</feature>
<feature type="domain" description="ShKT" evidence="2">
    <location>
        <begin position="24"/>
        <end position="60"/>
    </location>
</feature>
<gene>
    <name evidence="3" type="ORF">PFISCL1PPCAC_26951</name>
</gene>
<comment type="caution">
    <text evidence="3">The sequence shown here is derived from an EMBL/GenBank/DDBJ whole genome shotgun (WGS) entry which is preliminary data.</text>
</comment>
<dbReference type="Pfam" id="PF01549">
    <property type="entry name" value="ShK"/>
    <property type="match status" value="1"/>
</dbReference>
<proteinExistence type="predicted"/>
<dbReference type="Gene3D" id="1.10.10.1940">
    <property type="match status" value="1"/>
</dbReference>
<keyword evidence="4" id="KW-1185">Reference proteome</keyword>
<dbReference type="InterPro" id="IPR003582">
    <property type="entry name" value="ShKT_dom"/>
</dbReference>
<dbReference type="Proteomes" id="UP001432322">
    <property type="component" value="Unassembled WGS sequence"/>
</dbReference>
<evidence type="ECO:0000256" key="1">
    <source>
        <dbReference type="SAM" id="SignalP"/>
    </source>
</evidence>
<dbReference type="EMBL" id="BTSY01000007">
    <property type="protein sequence ID" value="GMT35654.1"/>
    <property type="molecule type" value="Genomic_DNA"/>
</dbReference>
<organism evidence="3 4">
    <name type="scientific">Pristionchus fissidentatus</name>
    <dbReference type="NCBI Taxonomy" id="1538716"/>
    <lineage>
        <taxon>Eukaryota</taxon>
        <taxon>Metazoa</taxon>
        <taxon>Ecdysozoa</taxon>
        <taxon>Nematoda</taxon>
        <taxon>Chromadorea</taxon>
        <taxon>Rhabditida</taxon>
        <taxon>Rhabditina</taxon>
        <taxon>Diplogasteromorpha</taxon>
        <taxon>Diplogasteroidea</taxon>
        <taxon>Neodiplogasteridae</taxon>
        <taxon>Pristionchus</taxon>
    </lineage>
</organism>
<evidence type="ECO:0000313" key="4">
    <source>
        <dbReference type="Proteomes" id="UP001432322"/>
    </source>
</evidence>
<protein>
    <recommendedName>
        <fullName evidence="2">ShKT domain-containing protein</fullName>
    </recommendedName>
</protein>
<feature type="signal peptide" evidence="1">
    <location>
        <begin position="1"/>
        <end position="24"/>
    </location>
</feature>
<reference evidence="3" key="1">
    <citation type="submission" date="2023-10" db="EMBL/GenBank/DDBJ databases">
        <title>Genome assembly of Pristionchus species.</title>
        <authorList>
            <person name="Yoshida K."/>
            <person name="Sommer R.J."/>
        </authorList>
    </citation>
    <scope>NUCLEOTIDE SEQUENCE</scope>
    <source>
        <strain evidence="3">RS5133</strain>
    </source>
</reference>
<sequence>FIMPSLEVCIFLLAVLIAFVSTQACVDLATDCYCKLGLCTNPAYTKLMTKMCNRSCGFCTPNPGK</sequence>
<keyword evidence="1" id="KW-0732">Signal</keyword>
<dbReference type="SMART" id="SM00254">
    <property type="entry name" value="ShKT"/>
    <property type="match status" value="1"/>
</dbReference>
<dbReference type="AlphaFoldDB" id="A0AAV5WYC8"/>